<feature type="transmembrane region" description="Helical" evidence="7">
    <location>
        <begin position="268"/>
        <end position="290"/>
    </location>
</feature>
<comment type="subcellular location">
    <subcellularLocation>
        <location evidence="1">Membrane</location>
        <topology evidence="1">Multi-pass membrane protein</topology>
    </subcellularLocation>
</comment>
<dbReference type="InterPro" id="IPR022764">
    <property type="entry name" value="Peptidase_S54_rhomboid_dom"/>
</dbReference>
<dbReference type="PANTHER" id="PTHR43731:SF14">
    <property type="entry name" value="PRESENILIN-ASSOCIATED RHOMBOID-LIKE PROTEIN, MITOCHONDRIAL"/>
    <property type="match status" value="1"/>
</dbReference>
<name>A0ABR2UIB5_9PEZI</name>
<dbReference type="Pfam" id="PF01694">
    <property type="entry name" value="Rhomboid"/>
    <property type="match status" value="1"/>
</dbReference>
<keyword evidence="3 7" id="KW-0812">Transmembrane</keyword>
<proteinExistence type="inferred from homology"/>
<evidence type="ECO:0000256" key="5">
    <source>
        <dbReference type="ARBA" id="ARBA00022989"/>
    </source>
</evidence>
<evidence type="ECO:0000256" key="3">
    <source>
        <dbReference type="ARBA" id="ARBA00022692"/>
    </source>
</evidence>
<feature type="transmembrane region" description="Helical" evidence="7">
    <location>
        <begin position="208"/>
        <end position="226"/>
    </location>
</feature>
<evidence type="ECO:0000256" key="2">
    <source>
        <dbReference type="ARBA" id="ARBA00009045"/>
    </source>
</evidence>
<dbReference type="EMBL" id="JARVKF010000429">
    <property type="protein sequence ID" value="KAK9414201.1"/>
    <property type="molecule type" value="Genomic_DNA"/>
</dbReference>
<accession>A0ABR2UIB5</accession>
<sequence length="334" mass="36506">MLRAYIGRRALPRLAFQSPHILRQRVTTRHFSAQYKYPYGQLPPVRILGPALWCVTVVGTIYLGLAAFEVRQDVKKFAKYGWKSSPDTYDDLAASRKRLVRSGASQGPVRGSPLDIWSGLPETEKVLYGNIALNTSIYAICALPSAWALETHLVHAPVRSLNYTMLTSMFGHVSAMHLLFNMYCLYSFGSDVARTPTFQSSGSHLAAFYLSSGILSSMGAQIEAIVPSRRFISGKGASGAIMALIGVFAMSYPNAQIGIILLPGSVDAQLGLSLIAAFETYGLIFGIPFLRWGHSVHLAGLAVGVAYAHFGGQGQIWNAARRVAFNQMRRLNMV</sequence>
<keyword evidence="4" id="KW-0378">Hydrolase</keyword>
<dbReference type="Proteomes" id="UP001408356">
    <property type="component" value="Unassembled WGS sequence"/>
</dbReference>
<evidence type="ECO:0000256" key="6">
    <source>
        <dbReference type="ARBA" id="ARBA00023136"/>
    </source>
</evidence>
<evidence type="ECO:0000256" key="4">
    <source>
        <dbReference type="ARBA" id="ARBA00022801"/>
    </source>
</evidence>
<protein>
    <recommendedName>
        <fullName evidence="8">Peptidase S54 rhomboid domain-containing protein</fullName>
    </recommendedName>
</protein>
<keyword evidence="10" id="KW-1185">Reference proteome</keyword>
<dbReference type="PANTHER" id="PTHR43731">
    <property type="entry name" value="RHOMBOID PROTEASE"/>
    <property type="match status" value="1"/>
</dbReference>
<dbReference type="InterPro" id="IPR050925">
    <property type="entry name" value="Rhomboid_protease_S54"/>
</dbReference>
<evidence type="ECO:0000256" key="7">
    <source>
        <dbReference type="SAM" id="Phobius"/>
    </source>
</evidence>
<organism evidence="9 10">
    <name type="scientific">Seiridium unicorne</name>
    <dbReference type="NCBI Taxonomy" id="138068"/>
    <lineage>
        <taxon>Eukaryota</taxon>
        <taxon>Fungi</taxon>
        <taxon>Dikarya</taxon>
        <taxon>Ascomycota</taxon>
        <taxon>Pezizomycotina</taxon>
        <taxon>Sordariomycetes</taxon>
        <taxon>Xylariomycetidae</taxon>
        <taxon>Amphisphaeriales</taxon>
        <taxon>Sporocadaceae</taxon>
        <taxon>Seiridium</taxon>
    </lineage>
</organism>
<comment type="similarity">
    <text evidence="2">Belongs to the peptidase S54 family.</text>
</comment>
<feature type="transmembrane region" description="Helical" evidence="7">
    <location>
        <begin position="169"/>
        <end position="188"/>
    </location>
</feature>
<evidence type="ECO:0000313" key="10">
    <source>
        <dbReference type="Proteomes" id="UP001408356"/>
    </source>
</evidence>
<dbReference type="InterPro" id="IPR035952">
    <property type="entry name" value="Rhomboid-like_sf"/>
</dbReference>
<evidence type="ECO:0000256" key="1">
    <source>
        <dbReference type="ARBA" id="ARBA00004141"/>
    </source>
</evidence>
<evidence type="ECO:0000259" key="8">
    <source>
        <dbReference type="Pfam" id="PF01694"/>
    </source>
</evidence>
<dbReference type="Gene3D" id="1.20.1540.10">
    <property type="entry name" value="Rhomboid-like"/>
    <property type="match status" value="1"/>
</dbReference>
<reference evidence="9 10" key="1">
    <citation type="journal article" date="2024" name="J. Plant Pathol.">
        <title>Sequence and assembly of the genome of Seiridium unicorne, isolate CBS 538.82, causal agent of cypress canker disease.</title>
        <authorList>
            <person name="Scali E."/>
            <person name="Rocca G.D."/>
            <person name="Danti R."/>
            <person name="Garbelotto M."/>
            <person name="Barberini S."/>
            <person name="Baroncelli R."/>
            <person name="Emiliani G."/>
        </authorList>
    </citation>
    <scope>NUCLEOTIDE SEQUENCE [LARGE SCALE GENOMIC DNA]</scope>
    <source>
        <strain evidence="9 10">BM-138-508</strain>
    </source>
</reference>
<keyword evidence="6 7" id="KW-0472">Membrane</keyword>
<feature type="transmembrane region" description="Helical" evidence="7">
    <location>
        <begin position="47"/>
        <end position="68"/>
    </location>
</feature>
<comment type="caution">
    <text evidence="9">The sequence shown here is derived from an EMBL/GenBank/DDBJ whole genome shotgun (WGS) entry which is preliminary data.</text>
</comment>
<dbReference type="SUPFAM" id="SSF144091">
    <property type="entry name" value="Rhomboid-like"/>
    <property type="match status" value="1"/>
</dbReference>
<keyword evidence="5 7" id="KW-1133">Transmembrane helix</keyword>
<feature type="transmembrane region" description="Helical" evidence="7">
    <location>
        <begin position="238"/>
        <end position="262"/>
    </location>
</feature>
<feature type="domain" description="Peptidase S54 rhomboid" evidence="8">
    <location>
        <begin position="163"/>
        <end position="309"/>
    </location>
</feature>
<gene>
    <name evidence="9" type="ORF">SUNI508_02300</name>
</gene>
<evidence type="ECO:0000313" key="9">
    <source>
        <dbReference type="EMBL" id="KAK9414201.1"/>
    </source>
</evidence>